<reference evidence="1 2" key="1">
    <citation type="journal article" date="2021" name="J. Hered.">
        <title>A chromosome-level genome assembly of the parasitoid wasp, Cotesia glomerata (Hymenoptera: Braconidae).</title>
        <authorList>
            <person name="Pinto B.J."/>
            <person name="Weis J.J."/>
            <person name="Gamble T."/>
            <person name="Ode P.J."/>
            <person name="Paul R."/>
            <person name="Zaspel J.M."/>
        </authorList>
    </citation>
    <scope>NUCLEOTIDE SEQUENCE [LARGE SCALE GENOMIC DNA]</scope>
    <source>
        <strain evidence="1">CgM1</strain>
    </source>
</reference>
<gene>
    <name evidence="1" type="ORF">KQX54_015130</name>
</gene>
<evidence type="ECO:0008006" key="3">
    <source>
        <dbReference type="Google" id="ProtNLM"/>
    </source>
</evidence>
<evidence type="ECO:0000313" key="2">
    <source>
        <dbReference type="Proteomes" id="UP000826195"/>
    </source>
</evidence>
<name>A0AAV7HVQ3_COTGL</name>
<proteinExistence type="predicted"/>
<accession>A0AAV7HVQ3</accession>
<dbReference type="AlphaFoldDB" id="A0AAV7HVQ3"/>
<keyword evidence="2" id="KW-1185">Reference proteome</keyword>
<comment type="caution">
    <text evidence="1">The sequence shown here is derived from an EMBL/GenBank/DDBJ whole genome shotgun (WGS) entry which is preliminary data.</text>
</comment>
<sequence length="124" mass="14680">MWMIFCNRTTVALAVPLSTTTWTYNNDSPRNNTRNHWKNFEKMGITKSGNSCVRHWSWRIEKRHWDVCDHEDISTEGLACVLFVNGKKEQKHRLSSKSFLRLVFRFSVLTLYSFTSNPFVDDCR</sequence>
<organism evidence="1 2">
    <name type="scientific">Cotesia glomerata</name>
    <name type="common">Lepidopteran parasitic wasp</name>
    <name type="synonym">Apanteles glomeratus</name>
    <dbReference type="NCBI Taxonomy" id="32391"/>
    <lineage>
        <taxon>Eukaryota</taxon>
        <taxon>Metazoa</taxon>
        <taxon>Ecdysozoa</taxon>
        <taxon>Arthropoda</taxon>
        <taxon>Hexapoda</taxon>
        <taxon>Insecta</taxon>
        <taxon>Pterygota</taxon>
        <taxon>Neoptera</taxon>
        <taxon>Endopterygota</taxon>
        <taxon>Hymenoptera</taxon>
        <taxon>Apocrita</taxon>
        <taxon>Ichneumonoidea</taxon>
        <taxon>Braconidae</taxon>
        <taxon>Microgastrinae</taxon>
        <taxon>Cotesia</taxon>
    </lineage>
</organism>
<protein>
    <recommendedName>
        <fullName evidence="3">Secreted protein</fullName>
    </recommendedName>
</protein>
<dbReference type="EMBL" id="JAHXZJ010002982">
    <property type="protein sequence ID" value="KAH0535224.1"/>
    <property type="molecule type" value="Genomic_DNA"/>
</dbReference>
<dbReference type="Proteomes" id="UP000826195">
    <property type="component" value="Unassembled WGS sequence"/>
</dbReference>
<evidence type="ECO:0000313" key="1">
    <source>
        <dbReference type="EMBL" id="KAH0535224.1"/>
    </source>
</evidence>